<feature type="non-terminal residue" evidence="2">
    <location>
        <position position="1"/>
    </location>
</feature>
<dbReference type="CDD" id="cd16325">
    <property type="entry name" value="LolA"/>
    <property type="match status" value="1"/>
</dbReference>
<feature type="domain" description="Uncharacterized protein TP-0789" evidence="1">
    <location>
        <begin position="79"/>
        <end position="171"/>
    </location>
</feature>
<dbReference type="InterPro" id="IPR033399">
    <property type="entry name" value="TP_0789-like"/>
</dbReference>
<dbReference type="InterPro" id="IPR004564">
    <property type="entry name" value="OM_lipoprot_carrier_LolA-like"/>
</dbReference>
<gene>
    <name evidence="2" type="ORF">S12H4_21973</name>
</gene>
<dbReference type="Pfam" id="PF17131">
    <property type="entry name" value="LolA_like"/>
    <property type="match status" value="1"/>
</dbReference>
<dbReference type="PANTHER" id="PTHR37507:SF2">
    <property type="entry name" value="SPORULATION PROTEIN YDCC"/>
    <property type="match status" value="1"/>
</dbReference>
<sequence length="207" mass="24241">TVICFLIFFGFTAVFGEDADDIISKVQKKYKSAEDIVIHFSRVFTWSLSGRTNTLKGKIYIKGEKFIKYETDDQVFVTDGKDVWSYSSATNQTIVDVYKPDEDEFLPRELIFNFHKRYESKYMKREKIGDVNCYVIEAVPKTDNEIQFLKVWIDSKRLTTVKIEYTNINDDVITYNIFKISFDNNLNKGFFSFKSPQGAEIIDLRNQ</sequence>
<dbReference type="Gene3D" id="2.50.20.10">
    <property type="entry name" value="Lipoprotein localisation LolA/LolB/LppX"/>
    <property type="match status" value="1"/>
</dbReference>
<protein>
    <recommendedName>
        <fullName evidence="1">Uncharacterized protein TP-0789 domain-containing protein</fullName>
    </recommendedName>
</protein>
<comment type="caution">
    <text evidence="2">The sequence shown here is derived from an EMBL/GenBank/DDBJ whole genome shotgun (WGS) entry which is preliminary data.</text>
</comment>
<name>X1QY48_9ZZZZ</name>
<dbReference type="InterPro" id="IPR052944">
    <property type="entry name" value="Sporulation_related"/>
</dbReference>
<dbReference type="EMBL" id="BARW01011380">
    <property type="protein sequence ID" value="GAI73213.1"/>
    <property type="molecule type" value="Genomic_DNA"/>
</dbReference>
<dbReference type="AlphaFoldDB" id="X1QY48"/>
<dbReference type="PANTHER" id="PTHR37507">
    <property type="entry name" value="SPORULATION PROTEIN YDCC"/>
    <property type="match status" value="1"/>
</dbReference>
<evidence type="ECO:0000259" key="1">
    <source>
        <dbReference type="Pfam" id="PF17131"/>
    </source>
</evidence>
<organism evidence="2">
    <name type="scientific">marine sediment metagenome</name>
    <dbReference type="NCBI Taxonomy" id="412755"/>
    <lineage>
        <taxon>unclassified sequences</taxon>
        <taxon>metagenomes</taxon>
        <taxon>ecological metagenomes</taxon>
    </lineage>
</organism>
<dbReference type="SUPFAM" id="SSF89392">
    <property type="entry name" value="Prokaryotic lipoproteins and lipoprotein localization factors"/>
    <property type="match status" value="1"/>
</dbReference>
<accession>X1QY48</accession>
<dbReference type="InterPro" id="IPR029046">
    <property type="entry name" value="LolA/LolB/LppX"/>
</dbReference>
<evidence type="ECO:0000313" key="2">
    <source>
        <dbReference type="EMBL" id="GAI73213.1"/>
    </source>
</evidence>
<proteinExistence type="predicted"/>
<reference evidence="2" key="1">
    <citation type="journal article" date="2014" name="Front. Microbiol.">
        <title>High frequency of phylogenetically diverse reductive dehalogenase-homologous genes in deep subseafloor sedimentary metagenomes.</title>
        <authorList>
            <person name="Kawai M."/>
            <person name="Futagami T."/>
            <person name="Toyoda A."/>
            <person name="Takaki Y."/>
            <person name="Nishi S."/>
            <person name="Hori S."/>
            <person name="Arai W."/>
            <person name="Tsubouchi T."/>
            <person name="Morono Y."/>
            <person name="Uchiyama I."/>
            <person name="Ito T."/>
            <person name="Fujiyama A."/>
            <person name="Inagaki F."/>
            <person name="Takami H."/>
        </authorList>
    </citation>
    <scope>NUCLEOTIDE SEQUENCE</scope>
    <source>
        <strain evidence="2">Expedition CK06-06</strain>
    </source>
</reference>